<evidence type="ECO:0000313" key="9">
    <source>
        <dbReference type="EMBL" id="RUQ89499.1"/>
    </source>
</evidence>
<evidence type="ECO:0000256" key="8">
    <source>
        <dbReference type="HAMAP-Rule" id="MF_00336"/>
    </source>
</evidence>
<dbReference type="GO" id="GO:0042803">
    <property type="term" value="F:protein homodimerization activity"/>
    <property type="evidence" value="ECO:0007669"/>
    <property type="project" value="UniProtKB-ARBA"/>
</dbReference>
<gene>
    <name evidence="8 9" type="primary">bioD</name>
    <name evidence="9" type="ORF">EKM59_03625</name>
</gene>
<dbReference type="AlphaFoldDB" id="A0A433JKR8"/>
<dbReference type="InterPro" id="IPR027417">
    <property type="entry name" value="P-loop_NTPase"/>
</dbReference>
<dbReference type="GO" id="GO:0005829">
    <property type="term" value="C:cytosol"/>
    <property type="evidence" value="ECO:0007669"/>
    <property type="project" value="TreeGrafter"/>
</dbReference>
<dbReference type="NCBIfam" id="TIGR00347">
    <property type="entry name" value="bioD"/>
    <property type="match status" value="1"/>
</dbReference>
<dbReference type="FunFam" id="3.40.50.300:FF:000292">
    <property type="entry name" value="ATP-dependent dethiobiotin synthetase BioD"/>
    <property type="match status" value="1"/>
</dbReference>
<dbReference type="EMBL" id="RZGR01000007">
    <property type="protein sequence ID" value="RUQ89499.1"/>
    <property type="molecule type" value="Genomic_DNA"/>
</dbReference>
<keyword evidence="5 8" id="KW-0093">Biotin biosynthesis</keyword>
<feature type="binding site" evidence="8">
    <location>
        <position position="55"/>
    </location>
    <ligand>
        <name>ATP</name>
        <dbReference type="ChEBI" id="CHEBI:30616"/>
    </ligand>
</feature>
<dbReference type="PIRSF" id="PIRSF006755">
    <property type="entry name" value="DTB_synth"/>
    <property type="match status" value="1"/>
</dbReference>
<dbReference type="GO" id="GO:0009102">
    <property type="term" value="P:biotin biosynthetic process"/>
    <property type="evidence" value="ECO:0007669"/>
    <property type="project" value="UniProtKB-UniRule"/>
</dbReference>
<dbReference type="GO" id="GO:0000287">
    <property type="term" value="F:magnesium ion binding"/>
    <property type="evidence" value="ECO:0007669"/>
    <property type="project" value="UniProtKB-UniRule"/>
</dbReference>
<dbReference type="GO" id="GO:0004141">
    <property type="term" value="F:dethiobiotin synthase activity"/>
    <property type="evidence" value="ECO:0007669"/>
    <property type="project" value="UniProtKB-UniRule"/>
</dbReference>
<sequence>MLKRFFITGTDTECGKTYVTCQLLHHLKQGGKRARAIKPVASGYTEKNGCLVNEDIDSLQQFNGDTETICPWPLSLPLSPHLAALHDGKKLSAQEIAAYCLEKNVNDLDYLLIEGAGGLMAPLNSSETWLDFLRISKIPVILVVGMRLGCLNHALLTAAVLEAQHISCAGWIANCLDETMAERAANIGTLLDKLHAPHLATVEPHGSITKFSL</sequence>
<organism evidence="9 10">
    <name type="scientific">Legionella septentrionalis</name>
    <dbReference type="NCBI Taxonomy" id="2498109"/>
    <lineage>
        <taxon>Bacteria</taxon>
        <taxon>Pseudomonadati</taxon>
        <taxon>Pseudomonadota</taxon>
        <taxon>Gammaproteobacteria</taxon>
        <taxon>Legionellales</taxon>
        <taxon>Legionellaceae</taxon>
        <taxon>Legionella</taxon>
    </lineage>
</organism>
<protein>
    <recommendedName>
        <fullName evidence="8">ATP-dependent dethiobiotin synthetase BioD</fullName>
        <ecNumber evidence="8">6.3.3.3</ecNumber>
    </recommendedName>
    <alternativeName>
        <fullName evidence="8">DTB synthetase</fullName>
        <shortName evidence="8">DTBS</shortName>
    </alternativeName>
    <alternativeName>
        <fullName evidence="8">Dethiobiotin synthase</fullName>
    </alternativeName>
</protein>
<dbReference type="PANTHER" id="PTHR43210">
    <property type="entry name" value="DETHIOBIOTIN SYNTHETASE"/>
    <property type="match status" value="1"/>
</dbReference>
<accession>A0A433JKR8</accession>
<feature type="binding site" evidence="8">
    <location>
        <begin position="13"/>
        <end position="18"/>
    </location>
    <ligand>
        <name>ATP</name>
        <dbReference type="ChEBI" id="CHEBI:30616"/>
    </ligand>
</feature>
<dbReference type="RefSeq" id="WP_127111148.1">
    <property type="nucleotide sequence ID" value="NZ_RZGR01000007.1"/>
</dbReference>
<keyword evidence="10" id="KW-1185">Reference proteome</keyword>
<feature type="binding site" evidence="8">
    <location>
        <position position="42"/>
    </location>
    <ligand>
        <name>substrate</name>
    </ligand>
</feature>
<comment type="caution">
    <text evidence="9">The sequence shown here is derived from an EMBL/GenBank/DDBJ whole genome shotgun (WGS) entry which is preliminary data.</text>
</comment>
<dbReference type="HAMAP" id="MF_00336">
    <property type="entry name" value="BioD"/>
    <property type="match status" value="1"/>
</dbReference>
<dbReference type="PANTHER" id="PTHR43210:SF5">
    <property type="entry name" value="DETHIOBIOTIN SYNTHETASE"/>
    <property type="match status" value="1"/>
</dbReference>
<evidence type="ECO:0000313" key="10">
    <source>
        <dbReference type="Proteomes" id="UP000288012"/>
    </source>
</evidence>
<feature type="binding site" evidence="8">
    <location>
        <begin position="174"/>
        <end position="175"/>
    </location>
    <ligand>
        <name>ATP</name>
        <dbReference type="ChEBI" id="CHEBI:30616"/>
    </ligand>
</feature>
<evidence type="ECO:0000256" key="6">
    <source>
        <dbReference type="ARBA" id="ARBA00022840"/>
    </source>
</evidence>
<dbReference type="InterPro" id="IPR004472">
    <property type="entry name" value="DTB_synth_BioD"/>
</dbReference>
<keyword evidence="3 8" id="KW-0479">Metal-binding</keyword>
<comment type="subunit">
    <text evidence="8">Homodimer.</text>
</comment>
<comment type="function">
    <text evidence="8">Catalyzes a mechanistically unusual reaction, the ATP-dependent insertion of CO2 between the N7 and N8 nitrogen atoms of 7,8-diaminopelargonic acid (DAPA, also called 7,8-diammoniononanoate) to form a ureido ring.</text>
</comment>
<keyword evidence="2 8" id="KW-0436">Ligase</keyword>
<dbReference type="Gene3D" id="3.40.50.300">
    <property type="entry name" value="P-loop containing nucleotide triphosphate hydrolases"/>
    <property type="match status" value="1"/>
</dbReference>
<keyword evidence="1 8" id="KW-0963">Cytoplasm</keyword>
<comment type="subcellular location">
    <subcellularLocation>
        <location evidence="8">Cytoplasm</location>
    </subcellularLocation>
</comment>
<dbReference type="Proteomes" id="UP000288012">
    <property type="component" value="Unassembled WGS sequence"/>
</dbReference>
<feature type="binding site" evidence="8">
    <location>
        <position position="114"/>
    </location>
    <ligand>
        <name>Mg(2+)</name>
        <dbReference type="ChEBI" id="CHEBI:18420"/>
    </ligand>
</feature>
<keyword evidence="6 8" id="KW-0067">ATP-binding</keyword>
<dbReference type="SUPFAM" id="SSF52540">
    <property type="entry name" value="P-loop containing nucleoside triphosphate hydrolases"/>
    <property type="match status" value="1"/>
</dbReference>
<comment type="similarity">
    <text evidence="8">Belongs to the dethiobiotin synthetase family.</text>
</comment>
<dbReference type="EC" id="6.3.3.3" evidence="8"/>
<dbReference type="CDD" id="cd03109">
    <property type="entry name" value="DTBS"/>
    <property type="match status" value="1"/>
</dbReference>
<keyword evidence="7 8" id="KW-0460">Magnesium</keyword>
<feature type="active site" evidence="8">
    <location>
        <position position="38"/>
    </location>
</feature>
<evidence type="ECO:0000256" key="3">
    <source>
        <dbReference type="ARBA" id="ARBA00022723"/>
    </source>
</evidence>
<dbReference type="UniPathway" id="UPA00078">
    <property type="reaction ID" value="UER00161"/>
</dbReference>
<comment type="pathway">
    <text evidence="8">Cofactor biosynthesis; biotin biosynthesis; biotin from 7,8-diaminononanoate: step 1/2.</text>
</comment>
<reference evidence="9 10" key="1">
    <citation type="submission" date="2018-12" db="EMBL/GenBank/DDBJ databases">
        <title>Legionella sp,whole genome shotgun sequence.</title>
        <authorList>
            <person name="Wu H."/>
        </authorList>
    </citation>
    <scope>NUCLEOTIDE SEQUENCE [LARGE SCALE GENOMIC DNA]</scope>
    <source>
        <strain evidence="10">km714</strain>
    </source>
</reference>
<feature type="binding site" evidence="8">
    <location>
        <begin position="114"/>
        <end position="117"/>
    </location>
    <ligand>
        <name>ATP</name>
        <dbReference type="ChEBI" id="CHEBI:30616"/>
    </ligand>
</feature>
<evidence type="ECO:0000256" key="5">
    <source>
        <dbReference type="ARBA" id="ARBA00022756"/>
    </source>
</evidence>
<comment type="catalytic activity">
    <reaction evidence="8">
        <text>(7R,8S)-7,8-diammoniononanoate + CO2 + ATP = (4R,5S)-dethiobiotin + ADP + phosphate + 3 H(+)</text>
        <dbReference type="Rhea" id="RHEA:15805"/>
        <dbReference type="ChEBI" id="CHEBI:15378"/>
        <dbReference type="ChEBI" id="CHEBI:16526"/>
        <dbReference type="ChEBI" id="CHEBI:30616"/>
        <dbReference type="ChEBI" id="CHEBI:43474"/>
        <dbReference type="ChEBI" id="CHEBI:149469"/>
        <dbReference type="ChEBI" id="CHEBI:149473"/>
        <dbReference type="ChEBI" id="CHEBI:456216"/>
        <dbReference type="EC" id="6.3.3.3"/>
    </reaction>
</comment>
<comment type="caution">
    <text evidence="8">Lacks conserved residue(s) required for the propagation of feature annotation.</text>
</comment>
<feature type="binding site" evidence="8">
    <location>
        <position position="55"/>
    </location>
    <ligand>
        <name>Mg(2+)</name>
        <dbReference type="ChEBI" id="CHEBI:18420"/>
    </ligand>
</feature>
<name>A0A433JKR8_9GAMM</name>
<dbReference type="GO" id="GO:0005524">
    <property type="term" value="F:ATP binding"/>
    <property type="evidence" value="ECO:0007669"/>
    <property type="project" value="UniProtKB-UniRule"/>
</dbReference>
<proteinExistence type="inferred from homology"/>
<keyword evidence="4 8" id="KW-0547">Nucleotide-binding</keyword>
<dbReference type="Pfam" id="PF13500">
    <property type="entry name" value="AAA_26"/>
    <property type="match status" value="1"/>
</dbReference>
<comment type="cofactor">
    <cofactor evidence="8">
        <name>Mg(2+)</name>
        <dbReference type="ChEBI" id="CHEBI:18420"/>
    </cofactor>
</comment>
<evidence type="ECO:0000256" key="2">
    <source>
        <dbReference type="ARBA" id="ARBA00022598"/>
    </source>
</evidence>
<feature type="binding site" evidence="8">
    <location>
        <position position="17"/>
    </location>
    <ligand>
        <name>Mg(2+)</name>
        <dbReference type="ChEBI" id="CHEBI:18420"/>
    </ligand>
</feature>
<evidence type="ECO:0000256" key="7">
    <source>
        <dbReference type="ARBA" id="ARBA00022842"/>
    </source>
</evidence>
<evidence type="ECO:0000256" key="1">
    <source>
        <dbReference type="ARBA" id="ARBA00022490"/>
    </source>
</evidence>
<evidence type="ECO:0000256" key="4">
    <source>
        <dbReference type="ARBA" id="ARBA00022741"/>
    </source>
</evidence>
<feature type="binding site" evidence="8">
    <location>
        <begin position="204"/>
        <end position="206"/>
    </location>
    <ligand>
        <name>ATP</name>
        <dbReference type="ChEBI" id="CHEBI:30616"/>
    </ligand>
</feature>